<dbReference type="AlphaFoldDB" id="A0AAV7TFT9"/>
<feature type="compositionally biased region" description="Polar residues" evidence="1">
    <location>
        <begin position="48"/>
        <end position="75"/>
    </location>
</feature>
<dbReference type="EMBL" id="JANPWB010000006">
    <property type="protein sequence ID" value="KAJ1174986.1"/>
    <property type="molecule type" value="Genomic_DNA"/>
</dbReference>
<gene>
    <name evidence="2" type="ORF">NDU88_000277</name>
</gene>
<proteinExistence type="predicted"/>
<dbReference type="Proteomes" id="UP001066276">
    <property type="component" value="Chromosome 3_2"/>
</dbReference>
<reference evidence="2" key="1">
    <citation type="journal article" date="2022" name="bioRxiv">
        <title>Sequencing and chromosome-scale assembly of the giantPleurodeles waltlgenome.</title>
        <authorList>
            <person name="Brown T."/>
            <person name="Elewa A."/>
            <person name="Iarovenko S."/>
            <person name="Subramanian E."/>
            <person name="Araus A.J."/>
            <person name="Petzold A."/>
            <person name="Susuki M."/>
            <person name="Suzuki K.-i.T."/>
            <person name="Hayashi T."/>
            <person name="Toyoda A."/>
            <person name="Oliveira C."/>
            <person name="Osipova E."/>
            <person name="Leigh N.D."/>
            <person name="Simon A."/>
            <person name="Yun M.H."/>
        </authorList>
    </citation>
    <scope>NUCLEOTIDE SEQUENCE</scope>
    <source>
        <strain evidence="2">20211129_DDA</strain>
        <tissue evidence="2">Liver</tissue>
    </source>
</reference>
<evidence type="ECO:0000313" key="2">
    <source>
        <dbReference type="EMBL" id="KAJ1174986.1"/>
    </source>
</evidence>
<evidence type="ECO:0000256" key="1">
    <source>
        <dbReference type="SAM" id="MobiDB-lite"/>
    </source>
</evidence>
<feature type="region of interest" description="Disordered" evidence="1">
    <location>
        <begin position="122"/>
        <end position="142"/>
    </location>
</feature>
<feature type="region of interest" description="Disordered" evidence="1">
    <location>
        <begin position="46"/>
        <end position="75"/>
    </location>
</feature>
<keyword evidence="3" id="KW-1185">Reference proteome</keyword>
<evidence type="ECO:0000313" key="3">
    <source>
        <dbReference type="Proteomes" id="UP001066276"/>
    </source>
</evidence>
<organism evidence="2 3">
    <name type="scientific">Pleurodeles waltl</name>
    <name type="common">Iberian ribbed newt</name>
    <dbReference type="NCBI Taxonomy" id="8319"/>
    <lineage>
        <taxon>Eukaryota</taxon>
        <taxon>Metazoa</taxon>
        <taxon>Chordata</taxon>
        <taxon>Craniata</taxon>
        <taxon>Vertebrata</taxon>
        <taxon>Euteleostomi</taxon>
        <taxon>Amphibia</taxon>
        <taxon>Batrachia</taxon>
        <taxon>Caudata</taxon>
        <taxon>Salamandroidea</taxon>
        <taxon>Salamandridae</taxon>
        <taxon>Pleurodelinae</taxon>
        <taxon>Pleurodeles</taxon>
    </lineage>
</organism>
<feature type="compositionally biased region" description="Basic and acidic residues" evidence="1">
    <location>
        <begin position="20"/>
        <end position="30"/>
    </location>
</feature>
<sequence>MNDVHHIAGPLEGRMNLAARQEKEPAFKSDGEDWVKLKRGLLAKFSATPRQGQASATKKGQARQPSFNKGQCTQKTQIVQQSRKLAKVTLQDKHGEKRCLWGMKKVLQRLLDRKENLSTKGMVGTTLDKQEAKQKALLEPCE</sequence>
<name>A0AAV7TFT9_PLEWA</name>
<protein>
    <submittedName>
        <fullName evidence="2">Uncharacterized protein</fullName>
    </submittedName>
</protein>
<accession>A0AAV7TFT9</accession>
<comment type="caution">
    <text evidence="2">The sequence shown here is derived from an EMBL/GenBank/DDBJ whole genome shotgun (WGS) entry which is preliminary data.</text>
</comment>
<feature type="region of interest" description="Disordered" evidence="1">
    <location>
        <begin position="1"/>
        <end position="30"/>
    </location>
</feature>